<gene>
    <name evidence="3" type="ORF">GCU69_18705</name>
</gene>
<dbReference type="RefSeq" id="WP_156206666.1">
    <property type="nucleotide sequence ID" value="NZ_WHPN01000307.1"/>
</dbReference>
<evidence type="ECO:0000259" key="2">
    <source>
        <dbReference type="Pfam" id="PF01814"/>
    </source>
</evidence>
<keyword evidence="4" id="KW-1185">Reference proteome</keyword>
<dbReference type="EMBL" id="WHPN01000307">
    <property type="protein sequence ID" value="KAF4407624.1"/>
    <property type="molecule type" value="Genomic_DNA"/>
</dbReference>
<dbReference type="PANTHER" id="PTHR35585:SF1">
    <property type="entry name" value="HHE DOMAIN PROTEIN (AFU_ORTHOLOGUE AFUA_4G00730)"/>
    <property type="match status" value="1"/>
</dbReference>
<accession>A0ABQ7FGX6</accession>
<dbReference type="Pfam" id="PF01814">
    <property type="entry name" value="Hemerythrin"/>
    <property type="match status" value="1"/>
</dbReference>
<organism evidence="3 4">
    <name type="scientific">Streptomyces lycii</name>
    <dbReference type="NCBI Taxonomy" id="2654337"/>
    <lineage>
        <taxon>Bacteria</taxon>
        <taxon>Bacillati</taxon>
        <taxon>Actinomycetota</taxon>
        <taxon>Actinomycetes</taxon>
        <taxon>Kitasatosporales</taxon>
        <taxon>Streptomycetaceae</taxon>
        <taxon>Streptomyces</taxon>
    </lineage>
</organism>
<sequence length="228" mass="25568">MTVSLAGQTVAELGGARSVLARQRRDHTTLARLMTDYRDAGDGPREQLLDQIRQLVFSHAFAEETVLWPAVRRLLPDGEELTARVETEHQQINELFADIDRLGPLDPEHDSRVERAFQLIDEDIRDEEDELLPRLQAVAGRRRLVRLGRAWEASRLTAPTRPHPGVPRRPPGNVTRGVPLSAYDRTRDLLTPGRDSPMWKAALTAGAAGVAGTVWTARRMLRARRAGR</sequence>
<feature type="domain" description="Hemerythrin-like" evidence="2">
    <location>
        <begin position="22"/>
        <end position="135"/>
    </location>
</feature>
<evidence type="ECO:0000256" key="1">
    <source>
        <dbReference type="SAM" id="MobiDB-lite"/>
    </source>
</evidence>
<name>A0ABQ7FGX6_9ACTN</name>
<feature type="region of interest" description="Disordered" evidence="1">
    <location>
        <begin position="157"/>
        <end position="177"/>
    </location>
</feature>
<proteinExistence type="predicted"/>
<reference evidence="3 4" key="1">
    <citation type="submission" date="2019-10" db="EMBL/GenBank/DDBJ databases">
        <title>Streptomyces tenebrisbrunneis sp.nov., an endogenous actinomycete isolated from of Lycium ruthenicum.</title>
        <authorList>
            <person name="Ma L."/>
        </authorList>
    </citation>
    <scope>NUCLEOTIDE SEQUENCE [LARGE SCALE GENOMIC DNA]</scope>
    <source>
        <strain evidence="3 4">TRM 66187</strain>
    </source>
</reference>
<dbReference type="PANTHER" id="PTHR35585">
    <property type="entry name" value="HHE DOMAIN PROTEIN (AFU_ORTHOLOGUE AFUA_4G00730)"/>
    <property type="match status" value="1"/>
</dbReference>
<comment type="caution">
    <text evidence="3">The sequence shown here is derived from an EMBL/GenBank/DDBJ whole genome shotgun (WGS) entry which is preliminary data.</text>
</comment>
<feature type="compositionally biased region" description="Pro residues" evidence="1">
    <location>
        <begin position="161"/>
        <end position="170"/>
    </location>
</feature>
<evidence type="ECO:0000313" key="3">
    <source>
        <dbReference type="EMBL" id="KAF4407624.1"/>
    </source>
</evidence>
<dbReference type="Gene3D" id="1.20.120.520">
    <property type="entry name" value="nmb1532 protein domain like"/>
    <property type="match status" value="1"/>
</dbReference>
<protein>
    <submittedName>
        <fullName evidence="3">Hemerythrin domain-containing protein</fullName>
    </submittedName>
</protein>
<evidence type="ECO:0000313" key="4">
    <source>
        <dbReference type="Proteomes" id="UP000621266"/>
    </source>
</evidence>
<dbReference type="Proteomes" id="UP000621266">
    <property type="component" value="Unassembled WGS sequence"/>
</dbReference>
<dbReference type="InterPro" id="IPR012312">
    <property type="entry name" value="Hemerythrin-like"/>
</dbReference>